<protein>
    <submittedName>
        <fullName evidence="6">ABC-type nitrate/sulfonate/bicarbonate transport system, periplasmic component</fullName>
    </submittedName>
</protein>
<dbReference type="EMBL" id="CP003360">
    <property type="protein sequence ID" value="AFM25881.1"/>
    <property type="molecule type" value="Genomic_DNA"/>
</dbReference>
<dbReference type="CDD" id="cd13553">
    <property type="entry name" value="PBP2_NrtA_CpmA_like"/>
    <property type="match status" value="1"/>
</dbReference>
<dbReference type="SUPFAM" id="SSF53850">
    <property type="entry name" value="Periplasmic binding protein-like II"/>
    <property type="match status" value="1"/>
</dbReference>
<evidence type="ECO:0000313" key="6">
    <source>
        <dbReference type="EMBL" id="AFM25881.1"/>
    </source>
</evidence>
<dbReference type="OrthoDB" id="9815602at2"/>
<keyword evidence="7" id="KW-1185">Reference proteome</keyword>
<gene>
    <name evidence="6" type="ordered locus">Desti_3221</name>
</gene>
<accession>I4C8J0</accession>
<evidence type="ECO:0000256" key="2">
    <source>
        <dbReference type="ARBA" id="ARBA00022448"/>
    </source>
</evidence>
<evidence type="ECO:0000256" key="3">
    <source>
        <dbReference type="ARBA" id="ARBA00022475"/>
    </source>
</evidence>
<dbReference type="PANTHER" id="PTHR30024">
    <property type="entry name" value="ALIPHATIC SULFONATES-BINDING PROTEIN-RELATED"/>
    <property type="match status" value="1"/>
</dbReference>
<dbReference type="Gene3D" id="3.40.190.10">
    <property type="entry name" value="Periplasmic binding protein-like II"/>
    <property type="match status" value="2"/>
</dbReference>
<keyword evidence="2" id="KW-0813">Transport</keyword>
<dbReference type="AlphaFoldDB" id="I4C8J0"/>
<dbReference type="InterPro" id="IPR044527">
    <property type="entry name" value="NrtA/CpmA_ABC-bd_dom"/>
</dbReference>
<comment type="subcellular location">
    <subcellularLocation>
        <location evidence="1">Endomembrane system</location>
    </subcellularLocation>
</comment>
<evidence type="ECO:0000313" key="7">
    <source>
        <dbReference type="Proteomes" id="UP000006055"/>
    </source>
</evidence>
<name>I4C8J0_DESTA</name>
<dbReference type="HOGENOM" id="CLU_826254_0_0_7"/>
<dbReference type="STRING" id="706587.Desti_3221"/>
<dbReference type="PANTHER" id="PTHR30024:SF42">
    <property type="entry name" value="ALIPHATIC SULFONATES-BINDING PROTEIN-RELATED"/>
    <property type="match status" value="1"/>
</dbReference>
<keyword evidence="4" id="KW-0997">Cell inner membrane</keyword>
<organism evidence="6 7">
    <name type="scientific">Desulfomonile tiedjei (strain ATCC 49306 / DSM 6799 / DCB-1)</name>
    <dbReference type="NCBI Taxonomy" id="706587"/>
    <lineage>
        <taxon>Bacteria</taxon>
        <taxon>Pseudomonadati</taxon>
        <taxon>Thermodesulfobacteriota</taxon>
        <taxon>Desulfomonilia</taxon>
        <taxon>Desulfomonilales</taxon>
        <taxon>Desulfomonilaceae</taxon>
        <taxon>Desulfomonile</taxon>
    </lineage>
</organism>
<evidence type="ECO:0000256" key="4">
    <source>
        <dbReference type="ARBA" id="ARBA00022519"/>
    </source>
</evidence>
<evidence type="ECO:0000256" key="5">
    <source>
        <dbReference type="ARBA" id="ARBA00023136"/>
    </source>
</evidence>
<proteinExistence type="predicted"/>
<sequence length="325" mass="35780">MKRAAMRSVFPVVVVFLLLLGLQGPASGQTKEIRFGYLVADQLHSPGVMIMKEKQMLEAAGFKVAWQEFLAGAYLMQDFTSGQIDFGSLGAVPVMITRGQGVDVVILASANSEGSSIVVKDSIKVPKDLADKSVGTPGIGSIQDAMVDMVARKENIKIRHKHMKVSDMPLFLQKGEVDGFIAWAPHPTRAVDLGYGHQILTSKDILPDHQCCVIVTKGSILKKDPETVAKVLKVYLEACEWFRTHYDESVAMMAQKTGMKEEVIRTALQTVKHPFPPYCNVESLKLQAEGLITSGKIQKDSIKNMDDFIKAVYQPAILDECLTKK</sequence>
<dbReference type="GO" id="GO:0012505">
    <property type="term" value="C:endomembrane system"/>
    <property type="evidence" value="ECO:0007669"/>
    <property type="project" value="UniProtKB-SubCell"/>
</dbReference>
<dbReference type="eggNOG" id="COG0715">
    <property type="taxonomic scope" value="Bacteria"/>
</dbReference>
<reference evidence="7" key="1">
    <citation type="submission" date="2012-06" db="EMBL/GenBank/DDBJ databases">
        <title>Complete sequence of chromosome of Desulfomonile tiedjei DSM 6799.</title>
        <authorList>
            <person name="Lucas S."/>
            <person name="Copeland A."/>
            <person name="Lapidus A."/>
            <person name="Glavina del Rio T."/>
            <person name="Dalin E."/>
            <person name="Tice H."/>
            <person name="Bruce D."/>
            <person name="Goodwin L."/>
            <person name="Pitluck S."/>
            <person name="Peters L."/>
            <person name="Ovchinnikova G."/>
            <person name="Zeytun A."/>
            <person name="Lu M."/>
            <person name="Kyrpides N."/>
            <person name="Mavromatis K."/>
            <person name="Ivanova N."/>
            <person name="Brettin T."/>
            <person name="Detter J.C."/>
            <person name="Han C."/>
            <person name="Larimer F."/>
            <person name="Land M."/>
            <person name="Hauser L."/>
            <person name="Markowitz V."/>
            <person name="Cheng J.-F."/>
            <person name="Hugenholtz P."/>
            <person name="Woyke T."/>
            <person name="Wu D."/>
            <person name="Spring S."/>
            <person name="Schroeder M."/>
            <person name="Brambilla E."/>
            <person name="Klenk H.-P."/>
            <person name="Eisen J.A."/>
        </authorList>
    </citation>
    <scope>NUCLEOTIDE SEQUENCE [LARGE SCALE GENOMIC DNA]</scope>
    <source>
        <strain evidence="7">ATCC 49306 / DSM 6799 / DCB-1</strain>
    </source>
</reference>
<evidence type="ECO:0000256" key="1">
    <source>
        <dbReference type="ARBA" id="ARBA00004308"/>
    </source>
</evidence>
<dbReference type="Proteomes" id="UP000006055">
    <property type="component" value="Chromosome"/>
</dbReference>
<dbReference type="RefSeq" id="WP_014811018.1">
    <property type="nucleotide sequence ID" value="NC_018025.1"/>
</dbReference>
<dbReference type="KEGG" id="dti:Desti_3221"/>
<keyword evidence="5" id="KW-0472">Membrane</keyword>
<dbReference type="Pfam" id="PF13379">
    <property type="entry name" value="NMT1_2"/>
    <property type="match status" value="1"/>
</dbReference>
<keyword evidence="3" id="KW-1003">Cell membrane</keyword>